<organism evidence="2 3">
    <name type="scientific">Lithospermum erythrorhizon</name>
    <name type="common">Purple gromwell</name>
    <name type="synonym">Lithospermum officinale var. erythrorhizon</name>
    <dbReference type="NCBI Taxonomy" id="34254"/>
    <lineage>
        <taxon>Eukaryota</taxon>
        <taxon>Viridiplantae</taxon>
        <taxon>Streptophyta</taxon>
        <taxon>Embryophyta</taxon>
        <taxon>Tracheophyta</taxon>
        <taxon>Spermatophyta</taxon>
        <taxon>Magnoliopsida</taxon>
        <taxon>eudicotyledons</taxon>
        <taxon>Gunneridae</taxon>
        <taxon>Pentapetalae</taxon>
        <taxon>asterids</taxon>
        <taxon>lamiids</taxon>
        <taxon>Boraginales</taxon>
        <taxon>Boraginaceae</taxon>
        <taxon>Boraginoideae</taxon>
        <taxon>Lithospermeae</taxon>
        <taxon>Lithospermum</taxon>
    </lineage>
</organism>
<gene>
    <name evidence="2" type="ORF">LIER_13048</name>
</gene>
<dbReference type="PANTHER" id="PTHR31286">
    <property type="entry name" value="GLYCINE-RICH CELL WALL STRUCTURAL PROTEIN 1.8-LIKE"/>
    <property type="match status" value="1"/>
</dbReference>
<comment type="caution">
    <text evidence="2">The sequence shown here is derived from an EMBL/GenBank/DDBJ whole genome shotgun (WGS) entry which is preliminary data.</text>
</comment>
<dbReference type="InterPro" id="IPR040256">
    <property type="entry name" value="At4g02000-like"/>
</dbReference>
<evidence type="ECO:0000256" key="1">
    <source>
        <dbReference type="SAM" id="MobiDB-lite"/>
    </source>
</evidence>
<dbReference type="AlphaFoldDB" id="A0AAV3PX79"/>
<evidence type="ECO:0008006" key="4">
    <source>
        <dbReference type="Google" id="ProtNLM"/>
    </source>
</evidence>
<feature type="compositionally biased region" description="Basic residues" evidence="1">
    <location>
        <begin position="287"/>
        <end position="301"/>
    </location>
</feature>
<evidence type="ECO:0000313" key="3">
    <source>
        <dbReference type="Proteomes" id="UP001454036"/>
    </source>
</evidence>
<dbReference type="PANTHER" id="PTHR31286:SF180">
    <property type="entry name" value="OS10G0362600 PROTEIN"/>
    <property type="match status" value="1"/>
</dbReference>
<name>A0AAV3PX79_LITER</name>
<accession>A0AAV3PX79</accession>
<proteinExistence type="predicted"/>
<reference evidence="2 3" key="1">
    <citation type="submission" date="2024-01" db="EMBL/GenBank/DDBJ databases">
        <title>The complete chloroplast genome sequence of Lithospermum erythrorhizon: insights into the phylogenetic relationship among Boraginaceae species and the maternal lineages of purple gromwells.</title>
        <authorList>
            <person name="Okada T."/>
            <person name="Watanabe K."/>
        </authorList>
    </citation>
    <scope>NUCLEOTIDE SEQUENCE [LARGE SCALE GENOMIC DNA]</scope>
</reference>
<keyword evidence="3" id="KW-1185">Reference proteome</keyword>
<dbReference type="EMBL" id="BAABME010002585">
    <property type="protein sequence ID" value="GAA0155286.1"/>
    <property type="molecule type" value="Genomic_DNA"/>
</dbReference>
<feature type="region of interest" description="Disordered" evidence="1">
    <location>
        <begin position="280"/>
        <end position="312"/>
    </location>
</feature>
<dbReference type="Proteomes" id="UP001454036">
    <property type="component" value="Unassembled WGS sequence"/>
</dbReference>
<evidence type="ECO:0000313" key="2">
    <source>
        <dbReference type="EMBL" id="GAA0155286.1"/>
    </source>
</evidence>
<protein>
    <recommendedName>
        <fullName evidence="4">DUF4283 domain-containing protein</fullName>
    </recommendedName>
</protein>
<sequence length="312" mass="35262">MYLEQPKEFVDPYHLHCVIKLTKVLYGLKQAPRAWYERFTKFFTQSGYLSYLDSGPWSFCRRPLLLRPWVVGMPIDKPNVSKVPVWVRYPSIPVECWNGEALSRLSSFIGQPLYVDRNTSEQIRMDFASMCIEISVEAQLFDYLPLNIAVGTVHRQKCVYEWVPPICKQCMVFGHCTDSCKWEDSVGPRVENVGKEEGKQQEQAEDHQSILGGAANEGATPQCSAFIDKKLSRPDTRFNPVNLDTSVRQLSPISEDIEGVPQSNNLDHILSSALANALADPGVQSKSSKKKAKKKQHRVKAQGRPPDSSYVV</sequence>